<dbReference type="EMBL" id="CAJVQB010055194">
    <property type="protein sequence ID" value="CAG8837140.1"/>
    <property type="molecule type" value="Genomic_DNA"/>
</dbReference>
<gene>
    <name evidence="2" type="ORF">GMARGA_LOCUS33365</name>
</gene>
<feature type="non-terminal residue" evidence="2">
    <location>
        <position position="1"/>
    </location>
</feature>
<protein>
    <submittedName>
        <fullName evidence="2">33471_t:CDS:1</fullName>
    </submittedName>
</protein>
<keyword evidence="3" id="KW-1185">Reference proteome</keyword>
<sequence>DIRYQKLKRTAHQKKLNGNRAEVDAEISEEEWQGAISNTKKNSAPGIS</sequence>
<comment type="caution">
    <text evidence="2">The sequence shown here is derived from an EMBL/GenBank/DDBJ whole genome shotgun (WGS) entry which is preliminary data.</text>
</comment>
<evidence type="ECO:0000313" key="2">
    <source>
        <dbReference type="EMBL" id="CAG8837140.1"/>
    </source>
</evidence>
<name>A0ABN7WRE1_GIGMA</name>
<feature type="non-terminal residue" evidence="2">
    <location>
        <position position="48"/>
    </location>
</feature>
<accession>A0ABN7WRE1</accession>
<evidence type="ECO:0000313" key="3">
    <source>
        <dbReference type="Proteomes" id="UP000789901"/>
    </source>
</evidence>
<feature type="compositionally biased region" description="Basic residues" evidence="1">
    <location>
        <begin position="1"/>
        <end position="17"/>
    </location>
</feature>
<dbReference type="Proteomes" id="UP000789901">
    <property type="component" value="Unassembled WGS sequence"/>
</dbReference>
<organism evidence="2 3">
    <name type="scientific">Gigaspora margarita</name>
    <dbReference type="NCBI Taxonomy" id="4874"/>
    <lineage>
        <taxon>Eukaryota</taxon>
        <taxon>Fungi</taxon>
        <taxon>Fungi incertae sedis</taxon>
        <taxon>Mucoromycota</taxon>
        <taxon>Glomeromycotina</taxon>
        <taxon>Glomeromycetes</taxon>
        <taxon>Diversisporales</taxon>
        <taxon>Gigasporaceae</taxon>
        <taxon>Gigaspora</taxon>
    </lineage>
</organism>
<evidence type="ECO:0000256" key="1">
    <source>
        <dbReference type="SAM" id="MobiDB-lite"/>
    </source>
</evidence>
<proteinExistence type="predicted"/>
<reference evidence="2 3" key="1">
    <citation type="submission" date="2021-06" db="EMBL/GenBank/DDBJ databases">
        <authorList>
            <person name="Kallberg Y."/>
            <person name="Tangrot J."/>
            <person name="Rosling A."/>
        </authorList>
    </citation>
    <scope>NUCLEOTIDE SEQUENCE [LARGE SCALE GENOMIC DNA]</scope>
    <source>
        <strain evidence="2 3">120-4 pot B 10/14</strain>
    </source>
</reference>
<feature type="region of interest" description="Disordered" evidence="1">
    <location>
        <begin position="1"/>
        <end position="25"/>
    </location>
</feature>